<gene>
    <name evidence="1" type="ORF">B7P43_G08743</name>
</gene>
<dbReference type="EMBL" id="NEVH01002148">
    <property type="protein sequence ID" value="PNF42474.1"/>
    <property type="molecule type" value="Genomic_DNA"/>
</dbReference>
<dbReference type="Proteomes" id="UP000235965">
    <property type="component" value="Unassembled WGS sequence"/>
</dbReference>
<name>A0A2J7RNS2_9NEOP</name>
<sequence>MRSKTSFKAQDQCWVCPGLEGLLVQQKNTSNSSKVHGNGRFITPILCWTLSTISDIFKIYDQGIEFLNLALQVLQPHFEKFSTTKEHQ</sequence>
<dbReference type="InParanoid" id="A0A2J7RNS2"/>
<protein>
    <submittedName>
        <fullName evidence="1">Uncharacterized protein</fullName>
    </submittedName>
</protein>
<keyword evidence="2" id="KW-1185">Reference proteome</keyword>
<reference evidence="1 2" key="1">
    <citation type="submission" date="2017-12" db="EMBL/GenBank/DDBJ databases">
        <title>Hemimetabolous genomes reveal molecular basis of termite eusociality.</title>
        <authorList>
            <person name="Harrison M.C."/>
            <person name="Jongepier E."/>
            <person name="Robertson H.M."/>
            <person name="Arning N."/>
            <person name="Bitard-Feildel T."/>
            <person name="Chao H."/>
            <person name="Childers C.P."/>
            <person name="Dinh H."/>
            <person name="Doddapaneni H."/>
            <person name="Dugan S."/>
            <person name="Gowin J."/>
            <person name="Greiner C."/>
            <person name="Han Y."/>
            <person name="Hu H."/>
            <person name="Hughes D.S.T."/>
            <person name="Huylmans A.-K."/>
            <person name="Kemena C."/>
            <person name="Kremer L.P.M."/>
            <person name="Lee S.L."/>
            <person name="Lopez-Ezquerra A."/>
            <person name="Mallet L."/>
            <person name="Monroy-Kuhn J.M."/>
            <person name="Moser A."/>
            <person name="Murali S.C."/>
            <person name="Muzny D.M."/>
            <person name="Otani S."/>
            <person name="Piulachs M.-D."/>
            <person name="Poelchau M."/>
            <person name="Qu J."/>
            <person name="Schaub F."/>
            <person name="Wada-Katsumata A."/>
            <person name="Worley K.C."/>
            <person name="Xie Q."/>
            <person name="Ylla G."/>
            <person name="Poulsen M."/>
            <person name="Gibbs R.A."/>
            <person name="Schal C."/>
            <person name="Richards S."/>
            <person name="Belles X."/>
            <person name="Korb J."/>
            <person name="Bornberg-Bauer E."/>
        </authorList>
    </citation>
    <scope>NUCLEOTIDE SEQUENCE [LARGE SCALE GENOMIC DNA]</scope>
    <source>
        <tissue evidence="1">Whole body</tissue>
    </source>
</reference>
<comment type="caution">
    <text evidence="1">The sequence shown here is derived from an EMBL/GenBank/DDBJ whole genome shotgun (WGS) entry which is preliminary data.</text>
</comment>
<evidence type="ECO:0000313" key="2">
    <source>
        <dbReference type="Proteomes" id="UP000235965"/>
    </source>
</evidence>
<dbReference type="AlphaFoldDB" id="A0A2J7RNS2"/>
<organism evidence="1 2">
    <name type="scientific">Cryptotermes secundus</name>
    <dbReference type="NCBI Taxonomy" id="105785"/>
    <lineage>
        <taxon>Eukaryota</taxon>
        <taxon>Metazoa</taxon>
        <taxon>Ecdysozoa</taxon>
        <taxon>Arthropoda</taxon>
        <taxon>Hexapoda</taxon>
        <taxon>Insecta</taxon>
        <taxon>Pterygota</taxon>
        <taxon>Neoptera</taxon>
        <taxon>Polyneoptera</taxon>
        <taxon>Dictyoptera</taxon>
        <taxon>Blattodea</taxon>
        <taxon>Blattoidea</taxon>
        <taxon>Termitoidae</taxon>
        <taxon>Kalotermitidae</taxon>
        <taxon>Cryptotermitinae</taxon>
        <taxon>Cryptotermes</taxon>
    </lineage>
</organism>
<evidence type="ECO:0000313" key="1">
    <source>
        <dbReference type="EMBL" id="PNF42474.1"/>
    </source>
</evidence>
<accession>A0A2J7RNS2</accession>
<proteinExistence type="predicted"/>